<dbReference type="AlphaFoldDB" id="G4CQK1"/>
<comment type="caution">
    <text evidence="1">The sequence shown here is derived from an EMBL/GenBank/DDBJ whole genome shotgun (WGS) entry which is preliminary data.</text>
</comment>
<proteinExistence type="predicted"/>
<sequence length="59" mass="6895">MNYIINSCLYAVSKAKEHQFMQEDYFLLNKETFPRLGEAGLELFKIVQKIFHQAQTVAV</sequence>
<dbReference type="EMBL" id="AGAZ01000049">
    <property type="protein sequence ID" value="EGZ46449.1"/>
    <property type="molecule type" value="Genomic_DNA"/>
</dbReference>
<evidence type="ECO:0000313" key="2">
    <source>
        <dbReference type="Proteomes" id="UP000005336"/>
    </source>
</evidence>
<reference evidence="1 2" key="1">
    <citation type="submission" date="2011-06" db="EMBL/GenBank/DDBJ databases">
        <authorList>
            <person name="Muzny D."/>
            <person name="Qin X."/>
            <person name="Deng J."/>
            <person name="Jiang H."/>
            <person name="Liu Y."/>
            <person name="Qu J."/>
            <person name="Song X.-Z."/>
            <person name="Zhang L."/>
            <person name="Thornton R."/>
            <person name="Coyle M."/>
            <person name="Francisco L."/>
            <person name="Jackson L."/>
            <person name="Javaid M."/>
            <person name="Korchina V."/>
            <person name="Kovar C."/>
            <person name="Mata R."/>
            <person name="Mathew T."/>
            <person name="Ngo R."/>
            <person name="Nguyen L."/>
            <person name="Nguyen N."/>
            <person name="Okwuonu G."/>
            <person name="Ongeri F."/>
            <person name="Pham C."/>
            <person name="Simmons D."/>
            <person name="Wilczek-Boney K."/>
            <person name="Hale W."/>
            <person name="Jakkamsetti A."/>
            <person name="Pham P."/>
            <person name="Ruth R."/>
            <person name="San Lucas F."/>
            <person name="Warren J."/>
            <person name="Zhang J."/>
            <person name="Zhao Z."/>
            <person name="Zhou C."/>
            <person name="Zhu D."/>
            <person name="Lee S."/>
            <person name="Bess C."/>
            <person name="Blankenburg K."/>
            <person name="Forbes L."/>
            <person name="Fu Q."/>
            <person name="Gubbala S."/>
            <person name="Hirani K."/>
            <person name="Jayaseelan J.C."/>
            <person name="Lara F."/>
            <person name="Munidasa M."/>
            <person name="Palculict T."/>
            <person name="Patil S."/>
            <person name="Pu L.-L."/>
            <person name="Saada N."/>
            <person name="Tang L."/>
            <person name="Weissenberger G."/>
            <person name="Zhu Y."/>
            <person name="Hemphill L."/>
            <person name="Shang Y."/>
            <person name="Youmans B."/>
            <person name="Ayvaz T."/>
            <person name="Ross M."/>
            <person name="Santibanez J."/>
            <person name="Aqrawi P."/>
            <person name="Gross S."/>
            <person name="Joshi V."/>
            <person name="Fowler G."/>
            <person name="Nazareth L."/>
            <person name="Reid J."/>
            <person name="Worley K."/>
            <person name="Petrosino J."/>
            <person name="Highlander S."/>
            <person name="Gibbs R."/>
        </authorList>
    </citation>
    <scope>NUCLEOTIDE SEQUENCE [LARGE SCALE GENOMIC DNA]</scope>
    <source>
        <strain evidence="1 2">9715</strain>
    </source>
</reference>
<name>G4CQK1_9NEIS</name>
<dbReference type="Proteomes" id="UP000005336">
    <property type="component" value="Unassembled WGS sequence"/>
</dbReference>
<gene>
    <name evidence="1" type="ORF">HMPREF9370_1361</name>
</gene>
<evidence type="ECO:0000313" key="1">
    <source>
        <dbReference type="EMBL" id="EGZ46449.1"/>
    </source>
</evidence>
<dbReference type="HOGENOM" id="CLU_2955851_0_0_4"/>
<accession>G4CQK1</accession>
<organism evidence="1 2">
    <name type="scientific">Neisseria wadsworthii 9715</name>
    <dbReference type="NCBI Taxonomy" id="1030841"/>
    <lineage>
        <taxon>Bacteria</taxon>
        <taxon>Pseudomonadati</taxon>
        <taxon>Pseudomonadota</taxon>
        <taxon>Betaproteobacteria</taxon>
        <taxon>Neisseriales</taxon>
        <taxon>Neisseriaceae</taxon>
        <taxon>Neisseria</taxon>
    </lineage>
</organism>
<keyword evidence="2" id="KW-1185">Reference proteome</keyword>
<protein>
    <submittedName>
        <fullName evidence="1">MarR family transcriptional regulator</fullName>
    </submittedName>
</protein>